<dbReference type="InterPro" id="IPR051455">
    <property type="entry name" value="Bact_solute-bind_prot3"/>
</dbReference>
<sequence>MNVPFATTTRLLLALALSTLPLMAGADTLERVRSSHTFTLGYMPDLAPFSKQEGDKANGYAIDLCLKIADKLKSELGLPDLKVRYQPVQVSEQVSAVSQGKVDILCTPTPPTLERRKMISYSIPIYTAGLSVVVRKDAAAPLLNVLNGQVAYTGPTWRASINNGLANQTYATLEGGVTEDWIRERMRLLNVIASLVTVDNTDQGIKLVAEGKADAFFSERMLLRNEITKEGAARNLMVLDRIFEYSPVAMMVDRNDEDFRLLVDTALSEAYSSGAIEKGYDQYLGGTDDTVKKLFRVYALPR</sequence>
<protein>
    <submittedName>
        <fullName evidence="6">Amino acid ABC transporter substrate-binding protein, PAAT family</fullName>
    </submittedName>
</protein>
<comment type="similarity">
    <text evidence="1">Belongs to the bacterial solute-binding protein 3 family.</text>
</comment>
<dbReference type="InterPro" id="IPR001638">
    <property type="entry name" value="Solute-binding_3/MltF_N"/>
</dbReference>
<feature type="signal peptide" evidence="4">
    <location>
        <begin position="1"/>
        <end position="26"/>
    </location>
</feature>
<evidence type="ECO:0000256" key="3">
    <source>
        <dbReference type="ARBA" id="ARBA00022729"/>
    </source>
</evidence>
<dbReference type="Proteomes" id="UP000183114">
    <property type="component" value="Unassembled WGS sequence"/>
</dbReference>
<dbReference type="PANTHER" id="PTHR30085:SF6">
    <property type="entry name" value="ABC TRANSPORTER GLUTAMINE-BINDING PROTEIN GLNH"/>
    <property type="match status" value="1"/>
</dbReference>
<gene>
    <name evidence="6" type="ORF">SAMN04490185_3650</name>
</gene>
<keyword evidence="3 4" id="KW-0732">Signal</keyword>
<dbReference type="EMBL" id="FNTF01000002">
    <property type="protein sequence ID" value="SED52264.1"/>
    <property type="molecule type" value="Genomic_DNA"/>
</dbReference>
<evidence type="ECO:0000256" key="4">
    <source>
        <dbReference type="SAM" id="SignalP"/>
    </source>
</evidence>
<organism evidence="6 7">
    <name type="scientific">Pseudomonas frederiksbergensis</name>
    <dbReference type="NCBI Taxonomy" id="104087"/>
    <lineage>
        <taxon>Bacteria</taxon>
        <taxon>Pseudomonadati</taxon>
        <taxon>Pseudomonadota</taxon>
        <taxon>Gammaproteobacteria</taxon>
        <taxon>Pseudomonadales</taxon>
        <taxon>Pseudomonadaceae</taxon>
        <taxon>Pseudomonas</taxon>
    </lineage>
</organism>
<proteinExistence type="inferred from homology"/>
<dbReference type="Pfam" id="PF00497">
    <property type="entry name" value="SBP_bac_3"/>
    <property type="match status" value="1"/>
</dbReference>
<evidence type="ECO:0000313" key="7">
    <source>
        <dbReference type="Proteomes" id="UP000183114"/>
    </source>
</evidence>
<dbReference type="CDD" id="cd13688">
    <property type="entry name" value="PBP2_GltI_DEBP"/>
    <property type="match status" value="1"/>
</dbReference>
<evidence type="ECO:0000259" key="5">
    <source>
        <dbReference type="SMART" id="SM00062"/>
    </source>
</evidence>
<accession>A0A1H5BE00</accession>
<feature type="domain" description="Solute-binding protein family 3/N-terminal" evidence="5">
    <location>
        <begin position="37"/>
        <end position="287"/>
    </location>
</feature>
<evidence type="ECO:0000256" key="2">
    <source>
        <dbReference type="ARBA" id="ARBA00022448"/>
    </source>
</evidence>
<feature type="chain" id="PRO_5010260127" evidence="4">
    <location>
        <begin position="27"/>
        <end position="302"/>
    </location>
</feature>
<dbReference type="RefSeq" id="WP_074876141.1">
    <property type="nucleotide sequence ID" value="NZ_FNTF01000002.1"/>
</dbReference>
<dbReference type="PANTHER" id="PTHR30085">
    <property type="entry name" value="AMINO ACID ABC TRANSPORTER PERMEASE"/>
    <property type="match status" value="1"/>
</dbReference>
<dbReference type="SUPFAM" id="SSF53850">
    <property type="entry name" value="Periplasmic binding protein-like II"/>
    <property type="match status" value="1"/>
</dbReference>
<dbReference type="GO" id="GO:0005576">
    <property type="term" value="C:extracellular region"/>
    <property type="evidence" value="ECO:0007669"/>
    <property type="project" value="TreeGrafter"/>
</dbReference>
<dbReference type="Gene3D" id="3.40.190.10">
    <property type="entry name" value="Periplasmic binding protein-like II"/>
    <property type="match status" value="2"/>
</dbReference>
<dbReference type="GO" id="GO:0030288">
    <property type="term" value="C:outer membrane-bounded periplasmic space"/>
    <property type="evidence" value="ECO:0007669"/>
    <property type="project" value="TreeGrafter"/>
</dbReference>
<evidence type="ECO:0000313" key="6">
    <source>
        <dbReference type="EMBL" id="SED52264.1"/>
    </source>
</evidence>
<evidence type="ECO:0000256" key="1">
    <source>
        <dbReference type="ARBA" id="ARBA00010333"/>
    </source>
</evidence>
<keyword evidence="2" id="KW-0813">Transport</keyword>
<name>A0A1H5BE00_9PSED</name>
<reference evidence="6 7" key="1">
    <citation type="submission" date="2016-10" db="EMBL/GenBank/DDBJ databases">
        <authorList>
            <person name="de Groot N.N."/>
        </authorList>
    </citation>
    <scope>NUCLEOTIDE SEQUENCE [LARGE SCALE GENOMIC DNA]</scope>
    <source>
        <strain evidence="6 7">BS3655</strain>
    </source>
</reference>
<dbReference type="AlphaFoldDB" id="A0A1H5BE00"/>
<dbReference type="GO" id="GO:0006865">
    <property type="term" value="P:amino acid transport"/>
    <property type="evidence" value="ECO:0007669"/>
    <property type="project" value="TreeGrafter"/>
</dbReference>
<dbReference type="SMART" id="SM00062">
    <property type="entry name" value="PBPb"/>
    <property type="match status" value="1"/>
</dbReference>